<feature type="transmembrane region" description="Helical" evidence="5">
    <location>
        <begin position="185"/>
        <end position="209"/>
    </location>
</feature>
<dbReference type="AlphaFoldDB" id="A0A8B6D0T0"/>
<comment type="subcellular location">
    <subcellularLocation>
        <location evidence="1">Membrane</location>
        <topology evidence="1">Multi-pass membrane protein</topology>
    </subcellularLocation>
</comment>
<reference evidence="6" key="1">
    <citation type="submission" date="2018-11" db="EMBL/GenBank/DDBJ databases">
        <authorList>
            <person name="Alioto T."/>
            <person name="Alioto T."/>
        </authorList>
    </citation>
    <scope>NUCLEOTIDE SEQUENCE</scope>
</reference>
<feature type="transmembrane region" description="Helical" evidence="5">
    <location>
        <begin position="241"/>
        <end position="260"/>
    </location>
</feature>
<evidence type="ECO:0000313" key="7">
    <source>
        <dbReference type="Proteomes" id="UP000596742"/>
    </source>
</evidence>
<dbReference type="GO" id="GO:0004930">
    <property type="term" value="F:G protein-coupled receptor activity"/>
    <property type="evidence" value="ECO:0007669"/>
    <property type="project" value="TreeGrafter"/>
</dbReference>
<keyword evidence="3 5" id="KW-1133">Transmembrane helix</keyword>
<dbReference type="CDD" id="cd00637">
    <property type="entry name" value="7tm_classA_rhodopsin-like"/>
    <property type="match status" value="1"/>
</dbReference>
<dbReference type="SUPFAM" id="SSF81321">
    <property type="entry name" value="Family A G protein-coupled receptor-like"/>
    <property type="match status" value="1"/>
</dbReference>
<feature type="transmembrane region" description="Helical" evidence="5">
    <location>
        <begin position="149"/>
        <end position="173"/>
    </location>
</feature>
<proteinExistence type="predicted"/>
<feature type="transmembrane region" description="Helical" evidence="5">
    <location>
        <begin position="107"/>
        <end position="128"/>
    </location>
</feature>
<evidence type="ECO:0000256" key="5">
    <source>
        <dbReference type="SAM" id="Phobius"/>
    </source>
</evidence>
<evidence type="ECO:0000256" key="1">
    <source>
        <dbReference type="ARBA" id="ARBA00004141"/>
    </source>
</evidence>
<evidence type="ECO:0000313" key="6">
    <source>
        <dbReference type="EMBL" id="VDI11918.1"/>
    </source>
</evidence>
<feature type="transmembrane region" description="Helical" evidence="5">
    <location>
        <begin position="28"/>
        <end position="50"/>
    </location>
</feature>
<dbReference type="GO" id="GO:0005886">
    <property type="term" value="C:plasma membrane"/>
    <property type="evidence" value="ECO:0007669"/>
    <property type="project" value="TreeGrafter"/>
</dbReference>
<evidence type="ECO:0008006" key="8">
    <source>
        <dbReference type="Google" id="ProtNLM"/>
    </source>
</evidence>
<keyword evidence="7" id="KW-1185">Reference proteome</keyword>
<keyword evidence="2 5" id="KW-0812">Transmembrane</keyword>
<keyword evidence="4 5" id="KW-0472">Membrane</keyword>
<sequence length="356" mass="39871">MACTHTNITSAESGYDIPVFGAGHTCFYVIHVTALVCLGISFSTALSVIISLFKSKAKKTFMTWQKHERFLIYRCICDTVFGFVHSLDHGQMLFTQDHVRPHGLCSFYAFIIVNICISEMNLSLSSAFNAMLSVYFRKNFDFGQNDWKLLVFVFVIPFMIGVLIWALGVLGPGGFLCVFDSVKGIIANIVLSTGLTSVVLLALSVFYVLTWRRIYKEAEVIRVQLGNQGIARSATLKSAKAMCLFVVVYIIQWTPVIIYGTWQLSSNVPFELFVAVVMMTNLSGFFSGIIYLINRLKSNSVSNHTTTADNMRSKTKYAERNKPLTPGNLTRINLKEEVHTHVSFVVLKNNQTTNVS</sequence>
<dbReference type="Proteomes" id="UP000596742">
    <property type="component" value="Unassembled WGS sequence"/>
</dbReference>
<accession>A0A8B6D0T0</accession>
<organism evidence="6 7">
    <name type="scientific">Mytilus galloprovincialis</name>
    <name type="common">Mediterranean mussel</name>
    <dbReference type="NCBI Taxonomy" id="29158"/>
    <lineage>
        <taxon>Eukaryota</taxon>
        <taxon>Metazoa</taxon>
        <taxon>Spiralia</taxon>
        <taxon>Lophotrochozoa</taxon>
        <taxon>Mollusca</taxon>
        <taxon>Bivalvia</taxon>
        <taxon>Autobranchia</taxon>
        <taxon>Pteriomorphia</taxon>
        <taxon>Mytilida</taxon>
        <taxon>Mytiloidea</taxon>
        <taxon>Mytilidae</taxon>
        <taxon>Mytilinae</taxon>
        <taxon>Mytilus</taxon>
    </lineage>
</organism>
<gene>
    <name evidence="6" type="ORF">MGAL_10B055254</name>
</gene>
<comment type="caution">
    <text evidence="6">The sequence shown here is derived from an EMBL/GenBank/DDBJ whole genome shotgun (WGS) entry which is preliminary data.</text>
</comment>
<dbReference type="PANTHER" id="PTHR23112">
    <property type="entry name" value="G PROTEIN-COUPLED RECEPTOR 157-RELATED"/>
    <property type="match status" value="1"/>
</dbReference>
<dbReference type="GO" id="GO:0007189">
    <property type="term" value="P:adenylate cyclase-activating G protein-coupled receptor signaling pathway"/>
    <property type="evidence" value="ECO:0007669"/>
    <property type="project" value="TreeGrafter"/>
</dbReference>
<feature type="transmembrane region" description="Helical" evidence="5">
    <location>
        <begin position="272"/>
        <end position="293"/>
    </location>
</feature>
<protein>
    <recommendedName>
        <fullName evidence="8">G-protein coupled receptors family 1 profile domain-containing protein</fullName>
    </recommendedName>
</protein>
<dbReference type="Gene3D" id="1.20.1070.10">
    <property type="entry name" value="Rhodopsin 7-helix transmembrane proteins"/>
    <property type="match status" value="1"/>
</dbReference>
<dbReference type="PANTHER" id="PTHR23112:SF0">
    <property type="entry name" value="TRANSMEMBRANE PROTEIN 116"/>
    <property type="match status" value="1"/>
</dbReference>
<dbReference type="EMBL" id="UYJE01002570">
    <property type="protein sequence ID" value="VDI11918.1"/>
    <property type="molecule type" value="Genomic_DNA"/>
</dbReference>
<evidence type="ECO:0000256" key="4">
    <source>
        <dbReference type="ARBA" id="ARBA00023136"/>
    </source>
</evidence>
<name>A0A8B6D0T0_MYTGA</name>
<feature type="transmembrane region" description="Helical" evidence="5">
    <location>
        <begin position="71"/>
        <end position="87"/>
    </location>
</feature>
<evidence type="ECO:0000256" key="2">
    <source>
        <dbReference type="ARBA" id="ARBA00022692"/>
    </source>
</evidence>
<evidence type="ECO:0000256" key="3">
    <source>
        <dbReference type="ARBA" id="ARBA00022989"/>
    </source>
</evidence>
<dbReference type="OrthoDB" id="6129765at2759"/>